<feature type="transmembrane region" description="Helical" evidence="5">
    <location>
        <begin position="761"/>
        <end position="782"/>
    </location>
</feature>
<dbReference type="AlphaFoldDB" id="A0AAD6S3D6"/>
<keyword evidence="7" id="KW-1185">Reference proteome</keyword>
<gene>
    <name evidence="6" type="ORF">C8F04DRAFT_310588</name>
</gene>
<feature type="repeat" description="WD" evidence="3">
    <location>
        <begin position="304"/>
        <end position="345"/>
    </location>
</feature>
<name>A0AAD6S3D6_9AGAR</name>
<sequence>MRVLSTIVLLLEPLDCQSLADLLELDKSVVLGILLPLSAVIHVSGIPGAAIQIIHLSFKEFMTSYVEVDRPDILCGTENQQRALVSALMRVLDRRLKFNICELPTSYLRNMDIPDLQWRLDTYIPLHLRYAAQFWVDHLVVTAYDLWSGQEVQKLLFKNFLFWLEALSLLGIVGCGQEALSQLIVWGNESTPLIQFLTDAKRFVSFFLEAINHSAPHIYISALALAPEESKIAEIFSNKFPQLLTITRGRMNMWPNTIALLERHTAWVTSVAFSSDGKTIVSGSWDKTVRTWDAETGAALMEPLEGHTACVTSVAFSPDGKRIISGSYDNTVCIWDAETGAAVRAPLEGHTSYVHSVAFSPDGKRIVSGSNDNTLRIWDAETGALLRELLEWHTNFINLVAFSSDGKRIVSGSCDKVVHIWDAETGAALRKPKDIIIAWKDSSDRQYSVSLPVAQCLSWEDFRHQLIKHWQTTHTLPYSTDMQLMVRIKNELLSGQKWMNWISHIDYLPNTQLEARDSLVLCFMVHREICCGNPNENDSGFCENCKVQFVDEPSELPQQDEPVSPEDSYKKPPPTKLTSTAPAQLETSADALVVELPLYEESTVKSSLPEALLSESPETTVAEAIVSPSVALPKSALPLITDFLPSNQNSFLRRRRRATDSYHPPNAGIAQDVVDDAHHPPKSLALLKLNLWIKWNEAVQLGQITCNGAAQFGRIPWTGLVWLGRSGIRKLATTYIFSIAPPFLQTAEWTPTRLNNRLKAFQGWVVTTSLSFLAVISTVLGLSALSSSPTPQSLLILSTIFCLFAFIYSLFLAHLIAEHKEQLLMWFDDHRYPPAHRPFWNASIMMSLPLTWLAWSIVNFLVFMVAIWIYFVQSTGDHSNQNTGDPAVNATDTRAQRAAPPRVGWNHPQSL</sequence>
<keyword evidence="1 3" id="KW-0853">WD repeat</keyword>
<feature type="transmembrane region" description="Helical" evidence="5">
    <location>
        <begin position="852"/>
        <end position="872"/>
    </location>
</feature>
<evidence type="ECO:0000256" key="5">
    <source>
        <dbReference type="SAM" id="Phobius"/>
    </source>
</evidence>
<dbReference type="PROSITE" id="PS50082">
    <property type="entry name" value="WD_REPEATS_2"/>
    <property type="match status" value="4"/>
</dbReference>
<dbReference type="PROSITE" id="PS50294">
    <property type="entry name" value="WD_REPEATS_REGION"/>
    <property type="match status" value="4"/>
</dbReference>
<keyword evidence="5" id="KW-0812">Transmembrane</keyword>
<dbReference type="InterPro" id="IPR036322">
    <property type="entry name" value="WD40_repeat_dom_sf"/>
</dbReference>
<dbReference type="Pfam" id="PF00400">
    <property type="entry name" value="WD40"/>
    <property type="match status" value="4"/>
</dbReference>
<keyword evidence="5" id="KW-0472">Membrane</keyword>
<evidence type="ECO:0000256" key="3">
    <source>
        <dbReference type="PROSITE-ProRule" id="PRU00221"/>
    </source>
</evidence>
<evidence type="ECO:0000256" key="1">
    <source>
        <dbReference type="ARBA" id="ARBA00022574"/>
    </source>
</evidence>
<reference evidence="6" key="1">
    <citation type="submission" date="2023-03" db="EMBL/GenBank/DDBJ databases">
        <title>Massive genome expansion in bonnet fungi (Mycena s.s.) driven by repeated elements and novel gene families across ecological guilds.</title>
        <authorList>
            <consortium name="Lawrence Berkeley National Laboratory"/>
            <person name="Harder C.B."/>
            <person name="Miyauchi S."/>
            <person name="Viragh M."/>
            <person name="Kuo A."/>
            <person name="Thoen E."/>
            <person name="Andreopoulos B."/>
            <person name="Lu D."/>
            <person name="Skrede I."/>
            <person name="Drula E."/>
            <person name="Henrissat B."/>
            <person name="Morin E."/>
            <person name="Kohler A."/>
            <person name="Barry K."/>
            <person name="LaButti K."/>
            <person name="Morin E."/>
            <person name="Salamov A."/>
            <person name="Lipzen A."/>
            <person name="Mereny Z."/>
            <person name="Hegedus B."/>
            <person name="Baldrian P."/>
            <person name="Stursova M."/>
            <person name="Weitz H."/>
            <person name="Taylor A."/>
            <person name="Grigoriev I.V."/>
            <person name="Nagy L.G."/>
            <person name="Martin F."/>
            <person name="Kauserud H."/>
        </authorList>
    </citation>
    <scope>NUCLEOTIDE SEQUENCE</scope>
    <source>
        <strain evidence="6">CBHHK200</strain>
    </source>
</reference>
<dbReference type="InterPro" id="IPR019775">
    <property type="entry name" value="WD40_repeat_CS"/>
</dbReference>
<evidence type="ECO:0008006" key="8">
    <source>
        <dbReference type="Google" id="ProtNLM"/>
    </source>
</evidence>
<feature type="region of interest" description="Disordered" evidence="4">
    <location>
        <begin position="554"/>
        <end position="582"/>
    </location>
</feature>
<dbReference type="PANTHER" id="PTHR19879:SF9">
    <property type="entry name" value="TRANSCRIPTION INITIATION FACTOR TFIID SUBUNIT 5"/>
    <property type="match status" value="1"/>
</dbReference>
<dbReference type="InterPro" id="IPR015943">
    <property type="entry name" value="WD40/YVTN_repeat-like_dom_sf"/>
</dbReference>
<dbReference type="SMART" id="SM00320">
    <property type="entry name" value="WD40"/>
    <property type="match status" value="4"/>
</dbReference>
<keyword evidence="2" id="KW-0677">Repeat</keyword>
<evidence type="ECO:0000313" key="6">
    <source>
        <dbReference type="EMBL" id="KAJ7020130.1"/>
    </source>
</evidence>
<feature type="repeat" description="WD" evidence="3">
    <location>
        <begin position="347"/>
        <end position="388"/>
    </location>
</feature>
<accession>A0AAD6S3D6</accession>
<evidence type="ECO:0000256" key="2">
    <source>
        <dbReference type="ARBA" id="ARBA00022737"/>
    </source>
</evidence>
<proteinExistence type="predicted"/>
<organism evidence="6 7">
    <name type="scientific">Mycena alexandri</name>
    <dbReference type="NCBI Taxonomy" id="1745969"/>
    <lineage>
        <taxon>Eukaryota</taxon>
        <taxon>Fungi</taxon>
        <taxon>Dikarya</taxon>
        <taxon>Basidiomycota</taxon>
        <taxon>Agaricomycotina</taxon>
        <taxon>Agaricomycetes</taxon>
        <taxon>Agaricomycetidae</taxon>
        <taxon>Agaricales</taxon>
        <taxon>Marasmiineae</taxon>
        <taxon>Mycenaceae</taxon>
        <taxon>Mycena</taxon>
    </lineage>
</organism>
<dbReference type="InterPro" id="IPR020472">
    <property type="entry name" value="WD40_PAC1"/>
</dbReference>
<feature type="repeat" description="WD" evidence="3">
    <location>
        <begin position="390"/>
        <end position="431"/>
    </location>
</feature>
<dbReference type="CDD" id="cd00200">
    <property type="entry name" value="WD40"/>
    <property type="match status" value="1"/>
</dbReference>
<dbReference type="PRINTS" id="PR00320">
    <property type="entry name" value="GPROTEINBRPT"/>
</dbReference>
<dbReference type="Gene3D" id="2.130.10.10">
    <property type="entry name" value="YVTN repeat-like/Quinoprotein amine dehydrogenase"/>
    <property type="match status" value="1"/>
</dbReference>
<dbReference type="PANTHER" id="PTHR19879">
    <property type="entry name" value="TRANSCRIPTION INITIATION FACTOR TFIID"/>
    <property type="match status" value="1"/>
</dbReference>
<dbReference type="PROSITE" id="PS00678">
    <property type="entry name" value="WD_REPEATS_1"/>
    <property type="match status" value="4"/>
</dbReference>
<evidence type="ECO:0000313" key="7">
    <source>
        <dbReference type="Proteomes" id="UP001218188"/>
    </source>
</evidence>
<protein>
    <recommendedName>
        <fullName evidence="8">WD40 repeat-like protein</fullName>
    </recommendedName>
</protein>
<dbReference type="SUPFAM" id="SSF50978">
    <property type="entry name" value="WD40 repeat-like"/>
    <property type="match status" value="1"/>
</dbReference>
<dbReference type="Proteomes" id="UP001218188">
    <property type="component" value="Unassembled WGS sequence"/>
</dbReference>
<feature type="repeat" description="WD" evidence="3">
    <location>
        <begin position="261"/>
        <end position="302"/>
    </location>
</feature>
<feature type="transmembrane region" description="Helical" evidence="5">
    <location>
        <begin position="794"/>
        <end position="817"/>
    </location>
</feature>
<dbReference type="EMBL" id="JARJCM010000273">
    <property type="protein sequence ID" value="KAJ7020130.1"/>
    <property type="molecule type" value="Genomic_DNA"/>
</dbReference>
<dbReference type="InterPro" id="IPR001680">
    <property type="entry name" value="WD40_rpt"/>
</dbReference>
<keyword evidence="5" id="KW-1133">Transmembrane helix</keyword>
<comment type="caution">
    <text evidence="6">The sequence shown here is derived from an EMBL/GenBank/DDBJ whole genome shotgun (WGS) entry which is preliminary data.</text>
</comment>
<evidence type="ECO:0000256" key="4">
    <source>
        <dbReference type="SAM" id="MobiDB-lite"/>
    </source>
</evidence>